<dbReference type="PANTHER" id="PTHR30616">
    <property type="entry name" value="UNCHARACTERIZED PROTEIN YFIH"/>
    <property type="match status" value="1"/>
</dbReference>
<gene>
    <name evidence="11" type="primary">pgeF</name>
    <name evidence="11" type="ORF">ENJ51_05145</name>
</gene>
<keyword evidence="4" id="KW-0479">Metal-binding</keyword>
<comment type="catalytic activity">
    <reaction evidence="1">
        <text>inosine + phosphate = alpha-D-ribose 1-phosphate + hypoxanthine</text>
        <dbReference type="Rhea" id="RHEA:27646"/>
        <dbReference type="ChEBI" id="CHEBI:17368"/>
        <dbReference type="ChEBI" id="CHEBI:17596"/>
        <dbReference type="ChEBI" id="CHEBI:43474"/>
        <dbReference type="ChEBI" id="CHEBI:57720"/>
        <dbReference type="EC" id="2.4.2.1"/>
    </reaction>
    <physiologicalReaction direction="left-to-right" evidence="1">
        <dbReference type="Rhea" id="RHEA:27647"/>
    </physiologicalReaction>
</comment>
<name>A0A7V2WUJ1_LEUMU</name>
<keyword evidence="3" id="KW-0808">Transferase</keyword>
<evidence type="ECO:0000256" key="2">
    <source>
        <dbReference type="ARBA" id="ARBA00007353"/>
    </source>
</evidence>
<keyword evidence="6" id="KW-0862">Zinc</keyword>
<comment type="catalytic activity">
    <reaction evidence="9">
        <text>S-methyl-5'-thioadenosine + phosphate = 5-(methylsulfanyl)-alpha-D-ribose 1-phosphate + adenine</text>
        <dbReference type="Rhea" id="RHEA:11852"/>
        <dbReference type="ChEBI" id="CHEBI:16708"/>
        <dbReference type="ChEBI" id="CHEBI:17509"/>
        <dbReference type="ChEBI" id="CHEBI:43474"/>
        <dbReference type="ChEBI" id="CHEBI:58533"/>
        <dbReference type="EC" id="2.4.2.28"/>
    </reaction>
    <physiologicalReaction direction="left-to-right" evidence="9">
        <dbReference type="Rhea" id="RHEA:11853"/>
    </physiologicalReaction>
</comment>
<evidence type="ECO:0000256" key="8">
    <source>
        <dbReference type="ARBA" id="ARBA00048968"/>
    </source>
</evidence>
<comment type="catalytic activity">
    <reaction evidence="8">
        <text>adenosine + phosphate = alpha-D-ribose 1-phosphate + adenine</text>
        <dbReference type="Rhea" id="RHEA:27642"/>
        <dbReference type="ChEBI" id="CHEBI:16335"/>
        <dbReference type="ChEBI" id="CHEBI:16708"/>
        <dbReference type="ChEBI" id="CHEBI:43474"/>
        <dbReference type="ChEBI" id="CHEBI:57720"/>
        <dbReference type="EC" id="2.4.2.1"/>
    </reaction>
    <physiologicalReaction direction="left-to-right" evidence="8">
        <dbReference type="Rhea" id="RHEA:27643"/>
    </physiologicalReaction>
</comment>
<dbReference type="Proteomes" id="UP000885750">
    <property type="component" value="Unassembled WGS sequence"/>
</dbReference>
<evidence type="ECO:0000256" key="4">
    <source>
        <dbReference type="ARBA" id="ARBA00022723"/>
    </source>
</evidence>
<evidence type="ECO:0000313" key="11">
    <source>
        <dbReference type="EMBL" id="HFC92181.1"/>
    </source>
</evidence>
<dbReference type="NCBIfam" id="TIGR00726">
    <property type="entry name" value="peptidoglycan editing factor PgeF"/>
    <property type="match status" value="1"/>
</dbReference>
<comment type="catalytic activity">
    <reaction evidence="7">
        <text>adenosine + H2O + H(+) = inosine + NH4(+)</text>
        <dbReference type="Rhea" id="RHEA:24408"/>
        <dbReference type="ChEBI" id="CHEBI:15377"/>
        <dbReference type="ChEBI" id="CHEBI:15378"/>
        <dbReference type="ChEBI" id="CHEBI:16335"/>
        <dbReference type="ChEBI" id="CHEBI:17596"/>
        <dbReference type="ChEBI" id="CHEBI:28938"/>
        <dbReference type="EC" id="3.5.4.4"/>
    </reaction>
    <physiologicalReaction direction="left-to-right" evidence="7">
        <dbReference type="Rhea" id="RHEA:24409"/>
    </physiologicalReaction>
</comment>
<accession>A0A7V2WUJ1</accession>
<evidence type="ECO:0000256" key="10">
    <source>
        <dbReference type="RuleBase" id="RU361274"/>
    </source>
</evidence>
<proteinExistence type="inferred from homology"/>
<dbReference type="InterPro" id="IPR011324">
    <property type="entry name" value="Cytotoxic_necrot_fac-like_cat"/>
</dbReference>
<dbReference type="Pfam" id="PF02578">
    <property type="entry name" value="Cu-oxidase_4"/>
    <property type="match status" value="1"/>
</dbReference>
<keyword evidence="5" id="KW-0378">Hydrolase</keyword>
<dbReference type="CDD" id="cd16833">
    <property type="entry name" value="YfiH"/>
    <property type="match status" value="1"/>
</dbReference>
<evidence type="ECO:0000256" key="9">
    <source>
        <dbReference type="ARBA" id="ARBA00049893"/>
    </source>
</evidence>
<dbReference type="PANTHER" id="PTHR30616:SF2">
    <property type="entry name" value="PURINE NUCLEOSIDE PHOSPHORYLASE LACC1"/>
    <property type="match status" value="1"/>
</dbReference>
<reference evidence="11" key="1">
    <citation type="journal article" date="2020" name="mSystems">
        <title>Genome- and Community-Level Interaction Insights into Carbon Utilization and Element Cycling Functions of Hydrothermarchaeota in Hydrothermal Sediment.</title>
        <authorList>
            <person name="Zhou Z."/>
            <person name="Liu Y."/>
            <person name="Xu W."/>
            <person name="Pan J."/>
            <person name="Luo Z.H."/>
            <person name="Li M."/>
        </authorList>
    </citation>
    <scope>NUCLEOTIDE SEQUENCE [LARGE SCALE GENOMIC DNA]</scope>
    <source>
        <strain evidence="11">HyVt-493</strain>
    </source>
</reference>
<evidence type="ECO:0000256" key="7">
    <source>
        <dbReference type="ARBA" id="ARBA00047989"/>
    </source>
</evidence>
<evidence type="ECO:0000256" key="6">
    <source>
        <dbReference type="ARBA" id="ARBA00022833"/>
    </source>
</evidence>
<dbReference type="EMBL" id="DRMS01000195">
    <property type="protein sequence ID" value="HFC92181.1"/>
    <property type="molecule type" value="Genomic_DNA"/>
</dbReference>
<protein>
    <recommendedName>
        <fullName evidence="10">Purine nucleoside phosphorylase</fullName>
    </recommendedName>
</protein>
<comment type="similarity">
    <text evidence="2 10">Belongs to the purine nucleoside phosphorylase YfiH/LACC1 family.</text>
</comment>
<comment type="caution">
    <text evidence="11">The sequence shown here is derived from an EMBL/GenBank/DDBJ whole genome shotgun (WGS) entry which is preliminary data.</text>
</comment>
<dbReference type="Gene3D" id="3.60.140.10">
    <property type="entry name" value="CNF1/YfiH-like putative cysteine hydrolases"/>
    <property type="match status" value="1"/>
</dbReference>
<dbReference type="AlphaFoldDB" id="A0A7V2WUJ1"/>
<evidence type="ECO:0000256" key="3">
    <source>
        <dbReference type="ARBA" id="ARBA00022679"/>
    </source>
</evidence>
<dbReference type="GO" id="GO:0005507">
    <property type="term" value="F:copper ion binding"/>
    <property type="evidence" value="ECO:0007669"/>
    <property type="project" value="TreeGrafter"/>
</dbReference>
<organism evidence="11">
    <name type="scientific">Leucothrix mucor</name>
    <dbReference type="NCBI Taxonomy" id="45248"/>
    <lineage>
        <taxon>Bacteria</taxon>
        <taxon>Pseudomonadati</taxon>
        <taxon>Pseudomonadota</taxon>
        <taxon>Gammaproteobacteria</taxon>
        <taxon>Thiotrichales</taxon>
        <taxon>Thiotrichaceae</taxon>
        <taxon>Leucothrix</taxon>
    </lineage>
</organism>
<dbReference type="InterPro" id="IPR038371">
    <property type="entry name" value="Cu_polyphenol_OxRdtase_sf"/>
</dbReference>
<evidence type="ECO:0000256" key="1">
    <source>
        <dbReference type="ARBA" id="ARBA00000553"/>
    </source>
</evidence>
<sequence length="250" mass="27487">MKNIPSEWLLPNWDAPDNINAVMTTRQGGFSRAPFDSMNLGDHVDDDLQSVIKNRESLKQRLNLPNDPLWLTQVHGVTIANADQQAQSKVEADASVAHQSGSVCAVMTADCLPVLFCNQQGTAIAAAHAGWRGLHAGVLEQAIKALNCPADEVIAWFGVAIGAEHFEVGDEVREAFVSVQGEAKKAFVPSVNTGKWLADIYLLARLRLQAIGVRKITGGEYCSYNDKERFYSYRREAKTGRMASLIWMSK</sequence>
<dbReference type="GO" id="GO:0017061">
    <property type="term" value="F:S-methyl-5-thioadenosine phosphorylase activity"/>
    <property type="evidence" value="ECO:0007669"/>
    <property type="project" value="UniProtKB-EC"/>
</dbReference>
<dbReference type="InterPro" id="IPR003730">
    <property type="entry name" value="Cu_polyphenol_OxRdtase"/>
</dbReference>
<evidence type="ECO:0000256" key="5">
    <source>
        <dbReference type="ARBA" id="ARBA00022801"/>
    </source>
</evidence>
<dbReference type="GO" id="GO:0016787">
    <property type="term" value="F:hydrolase activity"/>
    <property type="evidence" value="ECO:0007669"/>
    <property type="project" value="UniProtKB-KW"/>
</dbReference>
<dbReference type="SUPFAM" id="SSF64438">
    <property type="entry name" value="CNF1/YfiH-like putative cysteine hydrolases"/>
    <property type="match status" value="1"/>
</dbReference>